<dbReference type="NCBIfam" id="NF047773">
    <property type="entry name" value="phas_rel_Lepto"/>
    <property type="match status" value="1"/>
</dbReference>
<evidence type="ECO:0000313" key="1">
    <source>
        <dbReference type="EMBL" id="CAA6830343.1"/>
    </source>
</evidence>
<reference evidence="1" key="1">
    <citation type="submission" date="2020-01" db="EMBL/GenBank/DDBJ databases">
        <authorList>
            <person name="Meier V. D."/>
            <person name="Meier V D."/>
        </authorList>
    </citation>
    <scope>NUCLEOTIDE SEQUENCE</scope>
    <source>
        <strain evidence="1">HLG_WM_MAG_10</strain>
    </source>
</reference>
<dbReference type="EMBL" id="CACVAQ010000548">
    <property type="protein sequence ID" value="CAA6830343.1"/>
    <property type="molecule type" value="Genomic_DNA"/>
</dbReference>
<sequence length="121" mass="13741">MDNLIKKALYTGVGIVAATTERLQHSIDELVEKGKISEEEGKKVVDDVVKNTEVQRPQFETRFKKIVDAAFDKLNLPQGDSFSKMEKRIKSLEVKVGLLAKEVERQRIERKEAEKNNALDA</sequence>
<accession>A0A6S6UNN1</accession>
<proteinExistence type="predicted"/>
<dbReference type="PANTHER" id="PTHR38664:SF1">
    <property type="entry name" value="SLR0058 PROTEIN"/>
    <property type="match status" value="1"/>
</dbReference>
<protein>
    <recommendedName>
        <fullName evidence="2">Polyhydroxyalkanoate synthesis regulator phasin</fullName>
    </recommendedName>
</protein>
<name>A0A6S6UNN1_9BACT</name>
<gene>
    <name evidence="1" type="ORF">HELGO_WM27264</name>
</gene>
<evidence type="ECO:0008006" key="2">
    <source>
        <dbReference type="Google" id="ProtNLM"/>
    </source>
</evidence>
<dbReference type="PANTHER" id="PTHR38664">
    <property type="entry name" value="SLR0058 PROTEIN"/>
    <property type="match status" value="1"/>
</dbReference>
<dbReference type="InterPro" id="IPR008769">
    <property type="entry name" value="PhaF_PhaI"/>
</dbReference>
<organism evidence="1">
    <name type="scientific">uncultured Aureispira sp</name>
    <dbReference type="NCBI Taxonomy" id="1331704"/>
    <lineage>
        <taxon>Bacteria</taxon>
        <taxon>Pseudomonadati</taxon>
        <taxon>Bacteroidota</taxon>
        <taxon>Saprospiria</taxon>
        <taxon>Saprospirales</taxon>
        <taxon>Saprospiraceae</taxon>
        <taxon>Aureispira</taxon>
        <taxon>environmental samples</taxon>
    </lineage>
</organism>
<dbReference type="AlphaFoldDB" id="A0A6S6UNN1"/>